<keyword evidence="2" id="KW-1185">Reference proteome</keyword>
<evidence type="ECO:0008006" key="3">
    <source>
        <dbReference type="Google" id="ProtNLM"/>
    </source>
</evidence>
<dbReference type="Proteomes" id="UP001235712">
    <property type="component" value="Unassembled WGS sequence"/>
</dbReference>
<dbReference type="EMBL" id="JAUSQZ010000001">
    <property type="protein sequence ID" value="MDP9828212.1"/>
    <property type="molecule type" value="Genomic_DNA"/>
</dbReference>
<proteinExistence type="predicted"/>
<evidence type="ECO:0000313" key="1">
    <source>
        <dbReference type="EMBL" id="MDP9828212.1"/>
    </source>
</evidence>
<evidence type="ECO:0000313" key="2">
    <source>
        <dbReference type="Proteomes" id="UP001235712"/>
    </source>
</evidence>
<sequence>MNSWTWQYEAADGSAMTGSELPRTGFPNQADAESWVGESWHDLLAAGVEQVSLFNAGDKVYGPMSLRPLA</sequence>
<name>A0ABT9P6Z5_9ACTN</name>
<comment type="caution">
    <text evidence="1">The sequence shown here is derived from an EMBL/GenBank/DDBJ whole genome shotgun (WGS) entry which is preliminary data.</text>
</comment>
<accession>A0ABT9P6Z5</accession>
<reference evidence="1 2" key="1">
    <citation type="submission" date="2023-07" db="EMBL/GenBank/DDBJ databases">
        <title>Sequencing the genomes of 1000 actinobacteria strains.</title>
        <authorList>
            <person name="Klenk H.-P."/>
        </authorList>
    </citation>
    <scope>NUCLEOTIDE SEQUENCE [LARGE SCALE GENOMIC DNA]</scope>
    <source>
        <strain evidence="1 2">DSM 44388</strain>
    </source>
</reference>
<gene>
    <name evidence="1" type="ORF">J2S57_003961</name>
</gene>
<organism evidence="1 2">
    <name type="scientific">Kineosporia succinea</name>
    <dbReference type="NCBI Taxonomy" id="84632"/>
    <lineage>
        <taxon>Bacteria</taxon>
        <taxon>Bacillati</taxon>
        <taxon>Actinomycetota</taxon>
        <taxon>Actinomycetes</taxon>
        <taxon>Kineosporiales</taxon>
        <taxon>Kineosporiaceae</taxon>
        <taxon>Kineosporia</taxon>
    </lineage>
</organism>
<protein>
    <recommendedName>
        <fullName evidence="3">YD repeat-containing protein</fullName>
    </recommendedName>
</protein>
<dbReference type="RefSeq" id="WP_307245177.1">
    <property type="nucleotide sequence ID" value="NZ_JAUSQZ010000001.1"/>
</dbReference>